<accession>A0A151AD56</accession>
<dbReference type="AlphaFoldDB" id="A0A151AD56"/>
<dbReference type="Proteomes" id="UP000075321">
    <property type="component" value="Unassembled WGS sequence"/>
</dbReference>
<comment type="caution">
    <text evidence="1">The sequence shown here is derived from an EMBL/GenBank/DDBJ whole genome shotgun (WGS) entry which is preliminary data.</text>
</comment>
<proteinExistence type="predicted"/>
<reference evidence="1 2" key="1">
    <citation type="submission" date="2016-02" db="EMBL/GenBank/DDBJ databases">
        <title>Genome sequence of Halalkalicoccus paucihalophilus DSM 24557.</title>
        <authorList>
            <person name="Poehlein A."/>
            <person name="Daniel R."/>
        </authorList>
    </citation>
    <scope>NUCLEOTIDE SEQUENCE [LARGE SCALE GENOMIC DNA]</scope>
    <source>
        <strain evidence="1 2">DSM 24557</strain>
    </source>
</reference>
<keyword evidence="2" id="KW-1185">Reference proteome</keyword>
<dbReference type="EMBL" id="LTAZ01000005">
    <property type="protein sequence ID" value="KYH25490.1"/>
    <property type="molecule type" value="Genomic_DNA"/>
</dbReference>
<sequence length="122" mass="13419">MSGDPSFEIPVHPECEYNGGAITRTGGTVFSLIPTDGAVEGCLGRVLARERYTAGDWFDLPSPVYLVHDRELGTVFRVVGYDDRVELHVTTTTESSGLRAFYDALGEESETDWRVECEAIEG</sequence>
<dbReference type="RefSeq" id="WP_066382338.1">
    <property type="nucleotide sequence ID" value="NZ_LTAZ01000005.1"/>
</dbReference>
<organism evidence="1 2">
    <name type="scientific">Halalkalicoccus paucihalophilus</name>
    <dbReference type="NCBI Taxonomy" id="1008153"/>
    <lineage>
        <taxon>Archaea</taxon>
        <taxon>Methanobacteriati</taxon>
        <taxon>Methanobacteriota</taxon>
        <taxon>Stenosarchaea group</taxon>
        <taxon>Halobacteria</taxon>
        <taxon>Halobacteriales</taxon>
        <taxon>Halococcaceae</taxon>
        <taxon>Halalkalicoccus</taxon>
    </lineage>
</organism>
<protein>
    <submittedName>
        <fullName evidence="1">Uncharacterized protein</fullName>
    </submittedName>
</protein>
<name>A0A151AD56_9EURY</name>
<gene>
    <name evidence="1" type="ORF">HAPAU_21620</name>
</gene>
<dbReference type="OrthoDB" id="209683at2157"/>
<evidence type="ECO:0000313" key="1">
    <source>
        <dbReference type="EMBL" id="KYH25490.1"/>
    </source>
</evidence>
<dbReference type="PATRIC" id="fig|1008153.3.peg.2202"/>
<evidence type="ECO:0000313" key="2">
    <source>
        <dbReference type="Proteomes" id="UP000075321"/>
    </source>
</evidence>